<dbReference type="GO" id="GO:0043418">
    <property type="term" value="P:homocysteine catabolic process"/>
    <property type="evidence" value="ECO:0007669"/>
    <property type="project" value="TreeGrafter"/>
</dbReference>
<dbReference type="AlphaFoldDB" id="A0A858U7R8"/>
<name>A0A858U7R8_9MOLU</name>
<dbReference type="Proteomes" id="UP000501060">
    <property type="component" value="Chromosome"/>
</dbReference>
<dbReference type="KEGG" id="mphe:HGG69_00350"/>
<dbReference type="Pfam" id="PF03051">
    <property type="entry name" value="Peptidase_C1_2"/>
    <property type="match status" value="1"/>
</dbReference>
<dbReference type="PIRSF" id="PIRSF005700">
    <property type="entry name" value="PepC"/>
    <property type="match status" value="1"/>
</dbReference>
<dbReference type="PROSITE" id="PS00139">
    <property type="entry name" value="THIOL_PROTEASE_CYS"/>
    <property type="match status" value="1"/>
</dbReference>
<dbReference type="PANTHER" id="PTHR10363">
    <property type="entry name" value="BLEOMYCIN HYDROLASE"/>
    <property type="match status" value="1"/>
</dbReference>
<dbReference type="GO" id="GO:0070005">
    <property type="term" value="F:cysteine-type aminopeptidase activity"/>
    <property type="evidence" value="ECO:0007669"/>
    <property type="project" value="InterPro"/>
</dbReference>
<dbReference type="GO" id="GO:0006508">
    <property type="term" value="P:proteolysis"/>
    <property type="evidence" value="ECO:0007669"/>
    <property type="project" value="UniProtKB-KW"/>
</dbReference>
<feature type="active site" evidence="5">
    <location>
        <position position="68"/>
    </location>
</feature>
<dbReference type="InterPro" id="IPR038765">
    <property type="entry name" value="Papain-like_cys_pep_sf"/>
</dbReference>
<keyword evidence="1 4" id="KW-0645">Protease</keyword>
<dbReference type="GO" id="GO:0005737">
    <property type="term" value="C:cytoplasm"/>
    <property type="evidence" value="ECO:0007669"/>
    <property type="project" value="TreeGrafter"/>
</dbReference>
<evidence type="ECO:0000256" key="1">
    <source>
        <dbReference type="ARBA" id="ARBA00022670"/>
    </source>
</evidence>
<evidence type="ECO:0000256" key="5">
    <source>
        <dbReference type="PIRSR" id="PIRSR005700-1"/>
    </source>
</evidence>
<dbReference type="InterPro" id="IPR004134">
    <property type="entry name" value="Peptidase_C1B"/>
</dbReference>
<dbReference type="GO" id="GO:0009636">
    <property type="term" value="P:response to toxic substance"/>
    <property type="evidence" value="ECO:0007669"/>
    <property type="project" value="TreeGrafter"/>
</dbReference>
<dbReference type="CDD" id="cd00585">
    <property type="entry name" value="Peptidase_C1B"/>
    <property type="match status" value="1"/>
</dbReference>
<dbReference type="PANTHER" id="PTHR10363:SF2">
    <property type="entry name" value="BLEOMYCIN HYDROLASE"/>
    <property type="match status" value="1"/>
</dbReference>
<dbReference type="InterPro" id="IPR000169">
    <property type="entry name" value="Pept_cys_AS"/>
</dbReference>
<dbReference type="SUPFAM" id="SSF54001">
    <property type="entry name" value="Cysteine proteinases"/>
    <property type="match status" value="1"/>
</dbReference>
<sequence>MKIDNELINKFEDRFANDKVANIIKNSVAKNGIEATAFNNEVLRKHNFEFSHEVKNGSITNQKSSGRCWIFASLNMARTKSMELMSIKDFEFSENYFLFWEKMEKANTFLENIIQYGLDLEEDDRLLTLFYNGPVSDGGYYEWFASLYKKYGAVPKSVMPETYHSSATSTLEKVLNIIVKQAANEMRKLKANNAPMNKILELKEETLYSVFDTCVKTLGMPPKTFDFEYKDKDDKFVKIQNITPNEFFDKFVGDELENKITLVHDPREYKFPYGRVIQAKYFKTAIEGLTNTALNVPINELKLATIKSIKDNKGVWFACDVSQFIDVKTGILDSELFDYSNVLKPLYTLSKSEQINTHMNIPNHAMNFVGVDLDENEQPIKWKVENSWGDEKGRKGFFSMSDKWFEDFNFECVVDKKYVSEEYLKGLDMEPIIIDPWDPMA</sequence>
<keyword evidence="4" id="KW-0031">Aminopeptidase</keyword>
<keyword evidence="3 4" id="KW-0788">Thiol protease</keyword>
<accession>A0A858U7R8</accession>
<feature type="active site" evidence="5">
    <location>
        <position position="386"/>
    </location>
</feature>
<dbReference type="EMBL" id="CP051481">
    <property type="protein sequence ID" value="QJG67263.1"/>
    <property type="molecule type" value="Genomic_DNA"/>
</dbReference>
<gene>
    <name evidence="6" type="ORF">HGG69_00350</name>
</gene>
<evidence type="ECO:0000313" key="7">
    <source>
        <dbReference type="Proteomes" id="UP000501060"/>
    </source>
</evidence>
<keyword evidence="7" id="KW-1185">Reference proteome</keyword>
<evidence type="ECO:0000256" key="4">
    <source>
        <dbReference type="PIRNR" id="PIRNR005700"/>
    </source>
</evidence>
<dbReference type="Gene3D" id="3.90.70.10">
    <property type="entry name" value="Cysteine proteinases"/>
    <property type="match status" value="1"/>
</dbReference>
<organism evidence="6 7">
    <name type="scientific">Mycoplasma phocoenae</name>
    <dbReference type="NCBI Taxonomy" id="754517"/>
    <lineage>
        <taxon>Bacteria</taxon>
        <taxon>Bacillati</taxon>
        <taxon>Mycoplasmatota</taxon>
        <taxon>Mollicutes</taxon>
        <taxon>Mycoplasmataceae</taxon>
        <taxon>Mycoplasma</taxon>
    </lineage>
</organism>
<protein>
    <recommendedName>
        <fullName evidence="4">Aminopeptidase</fullName>
    </recommendedName>
</protein>
<comment type="similarity">
    <text evidence="4">Belongs to the peptidase C1 family.</text>
</comment>
<feature type="active site" evidence="5">
    <location>
        <position position="364"/>
    </location>
</feature>
<proteinExistence type="inferred from homology"/>
<evidence type="ECO:0000256" key="3">
    <source>
        <dbReference type="ARBA" id="ARBA00022807"/>
    </source>
</evidence>
<evidence type="ECO:0000313" key="6">
    <source>
        <dbReference type="EMBL" id="QJG67263.1"/>
    </source>
</evidence>
<reference evidence="6 7" key="1">
    <citation type="submission" date="2020-04" db="EMBL/GenBank/DDBJ databases">
        <title>Novel Mycoplasma species detected in Phocoena phocoena (harbor porpoise) from the USA.</title>
        <authorList>
            <person name="Volokhov D.V."/>
        </authorList>
    </citation>
    <scope>NUCLEOTIDE SEQUENCE [LARGE SCALE GENOMIC DNA]</scope>
    <source>
        <strain evidence="6 7">Phocoena C-264-GEN</strain>
    </source>
</reference>
<keyword evidence="2 4" id="KW-0378">Hydrolase</keyword>
<evidence type="ECO:0000256" key="2">
    <source>
        <dbReference type="ARBA" id="ARBA00022801"/>
    </source>
</evidence>